<dbReference type="AlphaFoldDB" id="A0A6I4TYI3"/>
<organism evidence="2 3">
    <name type="scientific">Alteriqipengyuania halimionae</name>
    <dbReference type="NCBI Taxonomy" id="1926630"/>
    <lineage>
        <taxon>Bacteria</taxon>
        <taxon>Pseudomonadati</taxon>
        <taxon>Pseudomonadota</taxon>
        <taxon>Alphaproteobacteria</taxon>
        <taxon>Sphingomonadales</taxon>
        <taxon>Erythrobacteraceae</taxon>
        <taxon>Alteriqipengyuania</taxon>
    </lineage>
</organism>
<dbReference type="InterPro" id="IPR048623">
    <property type="entry name" value="SDR-like_proteobact"/>
</dbReference>
<accession>A0A6I4TYI3</accession>
<evidence type="ECO:0000313" key="2">
    <source>
        <dbReference type="EMBL" id="MXP08720.1"/>
    </source>
</evidence>
<dbReference type="OrthoDB" id="7409402at2"/>
<dbReference type="Pfam" id="PF21777">
    <property type="entry name" value="SDR-like"/>
    <property type="match status" value="1"/>
</dbReference>
<name>A0A6I4TYI3_9SPHN</name>
<dbReference type="EMBL" id="WTYR01000001">
    <property type="protein sequence ID" value="MXP08720.1"/>
    <property type="molecule type" value="Genomic_DNA"/>
</dbReference>
<evidence type="ECO:0000259" key="1">
    <source>
        <dbReference type="Pfam" id="PF21777"/>
    </source>
</evidence>
<evidence type="ECO:0000313" key="3">
    <source>
        <dbReference type="Proteomes" id="UP000429229"/>
    </source>
</evidence>
<comment type="caution">
    <text evidence="2">The sequence shown here is derived from an EMBL/GenBank/DDBJ whole genome shotgun (WGS) entry which is preliminary data.</text>
</comment>
<gene>
    <name evidence="2" type="ORF">GRI68_00805</name>
</gene>
<reference evidence="2 3" key="1">
    <citation type="submission" date="2019-12" db="EMBL/GenBank/DDBJ databases">
        <title>Genomic-based taxomic classification of the family Erythrobacteraceae.</title>
        <authorList>
            <person name="Xu L."/>
        </authorList>
    </citation>
    <scope>NUCLEOTIDE SEQUENCE [LARGE SCALE GENOMIC DNA]</scope>
    <source>
        <strain evidence="2 3">LMG 29519</strain>
    </source>
</reference>
<keyword evidence="3" id="KW-1185">Reference proteome</keyword>
<dbReference type="Proteomes" id="UP000429229">
    <property type="component" value="Unassembled WGS sequence"/>
</dbReference>
<feature type="domain" description="Short chain dehydrogenase-like proteobacteria" evidence="1">
    <location>
        <begin position="4"/>
        <end position="97"/>
    </location>
</feature>
<dbReference type="RefSeq" id="WP_160615250.1">
    <property type="nucleotide sequence ID" value="NZ_WTYR01000001.1"/>
</dbReference>
<proteinExistence type="predicted"/>
<sequence>MKLVRIASLPAEPLDAAAAFHAEWTGKVREEAADVLLVLPPADHTHRKWRLGAVQELAREAAPRRVNAIASSDEAAIDRARDYLAAAPGITGQYLPLTK</sequence>
<protein>
    <recommendedName>
        <fullName evidence="1">Short chain dehydrogenase-like proteobacteria domain-containing protein</fullName>
    </recommendedName>
</protein>